<protein>
    <submittedName>
        <fullName evidence="5">(4Fe-4S)-binding protein</fullName>
    </submittedName>
</protein>
<organism evidence="5 6">
    <name type="scientific">Solidesulfovibrio aerotolerans</name>
    <dbReference type="NCBI Taxonomy" id="295255"/>
    <lineage>
        <taxon>Bacteria</taxon>
        <taxon>Pseudomonadati</taxon>
        <taxon>Thermodesulfobacteriota</taxon>
        <taxon>Desulfovibrionia</taxon>
        <taxon>Desulfovibrionales</taxon>
        <taxon>Desulfovibrionaceae</taxon>
        <taxon>Solidesulfovibrio</taxon>
    </lineage>
</organism>
<dbReference type="Gene3D" id="3.30.70.20">
    <property type="match status" value="1"/>
</dbReference>
<dbReference type="OrthoDB" id="9778602at2"/>
<dbReference type="Proteomes" id="UP000482487">
    <property type="component" value="Unassembled WGS sequence"/>
</dbReference>
<feature type="domain" description="4Fe-4S ferredoxin-type" evidence="4">
    <location>
        <begin position="89"/>
        <end position="118"/>
    </location>
</feature>
<keyword evidence="2" id="KW-0408">Iron</keyword>
<evidence type="ECO:0000313" key="6">
    <source>
        <dbReference type="Proteomes" id="UP000482487"/>
    </source>
</evidence>
<proteinExistence type="predicted"/>
<dbReference type="SUPFAM" id="SSF52540">
    <property type="entry name" value="P-loop containing nucleoside triphosphate hydrolases"/>
    <property type="match status" value="1"/>
</dbReference>
<dbReference type="SUPFAM" id="SSF54862">
    <property type="entry name" value="4Fe-4S ferredoxins"/>
    <property type="match status" value="1"/>
</dbReference>
<dbReference type="RefSeq" id="WP_160961533.1">
    <property type="nucleotide sequence ID" value="NZ_WVUD01000022.1"/>
</dbReference>
<sequence length="295" mass="31109">MPEIVVISGKGGAGKTSLTAAFTALAPKKILCDLDVDAPDLHILLDPHNTVRNDFVSGHLAHIEPDLCSGCGQCRDWCRFEAISPHANGGWHIDERRCEGCKTCVVLCPQQAIAFSPRTCGYSAVSDTRFGRLVHAQLDPGAENSGRLVSLLKKKARELAKKDGLDLILCDGAPGIACPVISSLSGATLAVLVTEPTPSGIHDLTRVAGLCDHFRLPTAVIINKADLNAEAAARIKTFCTDGGHTLVGSLPYHPDVTLAMVQKLTLPEYGGPLAASVASLWDAITTLAGQAPRPL</sequence>
<dbReference type="Gene3D" id="3.40.50.300">
    <property type="entry name" value="P-loop containing nucleotide triphosphate hydrolases"/>
    <property type="match status" value="1"/>
</dbReference>
<dbReference type="InterPro" id="IPR017896">
    <property type="entry name" value="4Fe4S_Fe-S-bd"/>
</dbReference>
<dbReference type="CDD" id="cd03110">
    <property type="entry name" value="SIMIBI_bact_arch"/>
    <property type="match status" value="1"/>
</dbReference>
<dbReference type="InterPro" id="IPR027417">
    <property type="entry name" value="P-loop_NTPase"/>
</dbReference>
<dbReference type="PANTHER" id="PTHR43534">
    <property type="entry name" value="MIND SUPERFAMILY P-LOOP ATPASE CONTAINING AN INSERTED FERREDOXIN DOMAIN"/>
    <property type="match status" value="1"/>
</dbReference>
<accession>A0A7C9IUT4</accession>
<evidence type="ECO:0000259" key="4">
    <source>
        <dbReference type="PROSITE" id="PS51379"/>
    </source>
</evidence>
<dbReference type="PROSITE" id="PS51379">
    <property type="entry name" value="4FE4S_FER_2"/>
    <property type="match status" value="2"/>
</dbReference>
<comment type="caution">
    <text evidence="5">The sequence shown here is derived from an EMBL/GenBank/DDBJ whole genome shotgun (WGS) entry which is preliminary data.</text>
</comment>
<dbReference type="EMBL" id="WVUD01000022">
    <property type="protein sequence ID" value="MYL83940.1"/>
    <property type="molecule type" value="Genomic_DNA"/>
</dbReference>
<reference evidence="5 6" key="1">
    <citation type="submission" date="2020-01" db="EMBL/GenBank/DDBJ databases">
        <title>Genome sequence of Desulfovibrio aerotolerans DSM 16695(T).</title>
        <authorList>
            <person name="Karnachuk O."/>
            <person name="Avakyan M."/>
            <person name="Mardanov A."/>
            <person name="Kadnikov V."/>
            <person name="Ravin N."/>
        </authorList>
    </citation>
    <scope>NUCLEOTIDE SEQUENCE [LARGE SCALE GENOMIC DNA]</scope>
    <source>
        <strain evidence="5 6">DSM 16695</strain>
    </source>
</reference>
<evidence type="ECO:0000256" key="1">
    <source>
        <dbReference type="ARBA" id="ARBA00022723"/>
    </source>
</evidence>
<dbReference type="PANTHER" id="PTHR43534:SF1">
    <property type="entry name" value="4FE-4S CLUSTER CONTAINING PARA FAMILY ATPASE PROTEIN"/>
    <property type="match status" value="1"/>
</dbReference>
<name>A0A7C9IUT4_9BACT</name>
<evidence type="ECO:0000256" key="3">
    <source>
        <dbReference type="ARBA" id="ARBA00023014"/>
    </source>
</evidence>
<evidence type="ECO:0000256" key="2">
    <source>
        <dbReference type="ARBA" id="ARBA00023004"/>
    </source>
</evidence>
<evidence type="ECO:0000313" key="5">
    <source>
        <dbReference type="EMBL" id="MYL83940.1"/>
    </source>
</evidence>
<keyword evidence="3" id="KW-0411">Iron-sulfur</keyword>
<dbReference type="GO" id="GO:0051536">
    <property type="term" value="F:iron-sulfur cluster binding"/>
    <property type="evidence" value="ECO:0007669"/>
    <property type="project" value="UniProtKB-KW"/>
</dbReference>
<keyword evidence="1" id="KW-0479">Metal-binding</keyword>
<keyword evidence="6" id="KW-1185">Reference proteome</keyword>
<dbReference type="Pfam" id="PF14697">
    <property type="entry name" value="Fer4_21"/>
    <property type="match status" value="1"/>
</dbReference>
<dbReference type="InterPro" id="IPR017900">
    <property type="entry name" value="4Fe4S_Fe_S_CS"/>
</dbReference>
<dbReference type="AlphaFoldDB" id="A0A7C9IUT4"/>
<gene>
    <name evidence="5" type="ORF">GTA51_12455</name>
</gene>
<dbReference type="GO" id="GO:0046872">
    <property type="term" value="F:metal ion binding"/>
    <property type="evidence" value="ECO:0007669"/>
    <property type="project" value="UniProtKB-KW"/>
</dbReference>
<feature type="domain" description="4Fe-4S ferredoxin-type" evidence="4">
    <location>
        <begin position="59"/>
        <end position="88"/>
    </location>
</feature>
<dbReference type="PROSITE" id="PS00198">
    <property type="entry name" value="4FE4S_FER_1"/>
    <property type="match status" value="1"/>
</dbReference>